<dbReference type="EMBL" id="FRFE01000007">
    <property type="protein sequence ID" value="SHO47138.1"/>
    <property type="molecule type" value="Genomic_DNA"/>
</dbReference>
<sequence>MMSSYEENSTPIVEIIKSIISLIATCVGLAIIIIGLKYTMEIFQLIFSILQSPSHLTEPIHQLAESIGGSVFDIKLEDRAIPMANLIALTVYCGGGLLSAWLTLAIMQTGAKIVSLTAGDSGAVKKILHNAFGKRMQPKE</sequence>
<organism evidence="2 3">
    <name type="scientific">Desulfopila aestuarii DSM 18488</name>
    <dbReference type="NCBI Taxonomy" id="1121416"/>
    <lineage>
        <taxon>Bacteria</taxon>
        <taxon>Pseudomonadati</taxon>
        <taxon>Thermodesulfobacteriota</taxon>
        <taxon>Desulfobulbia</taxon>
        <taxon>Desulfobulbales</taxon>
        <taxon>Desulfocapsaceae</taxon>
        <taxon>Desulfopila</taxon>
    </lineage>
</organism>
<dbReference type="Proteomes" id="UP000184603">
    <property type="component" value="Unassembled WGS sequence"/>
</dbReference>
<feature type="transmembrane region" description="Helical" evidence="1">
    <location>
        <begin position="86"/>
        <end position="107"/>
    </location>
</feature>
<protein>
    <submittedName>
        <fullName evidence="2">Uncharacterized protein</fullName>
    </submittedName>
</protein>
<evidence type="ECO:0000256" key="1">
    <source>
        <dbReference type="SAM" id="Phobius"/>
    </source>
</evidence>
<accession>A0A1M7Y4S0</accession>
<dbReference type="OrthoDB" id="9845288at2"/>
<keyword evidence="3" id="KW-1185">Reference proteome</keyword>
<name>A0A1M7Y4S0_9BACT</name>
<keyword evidence="1" id="KW-0472">Membrane</keyword>
<dbReference type="RefSeq" id="WP_073613076.1">
    <property type="nucleotide sequence ID" value="NZ_FRFE01000007.1"/>
</dbReference>
<reference evidence="2 3" key="1">
    <citation type="submission" date="2016-12" db="EMBL/GenBank/DDBJ databases">
        <authorList>
            <person name="Song W.-J."/>
            <person name="Kurnit D.M."/>
        </authorList>
    </citation>
    <scope>NUCLEOTIDE SEQUENCE [LARGE SCALE GENOMIC DNA]</scope>
    <source>
        <strain evidence="2 3">DSM 18488</strain>
    </source>
</reference>
<evidence type="ECO:0000313" key="2">
    <source>
        <dbReference type="EMBL" id="SHO47138.1"/>
    </source>
</evidence>
<keyword evidence="1" id="KW-0812">Transmembrane</keyword>
<evidence type="ECO:0000313" key="3">
    <source>
        <dbReference type="Proteomes" id="UP000184603"/>
    </source>
</evidence>
<proteinExistence type="predicted"/>
<gene>
    <name evidence="2" type="ORF">SAMN02745220_01752</name>
</gene>
<feature type="transmembrane region" description="Helical" evidence="1">
    <location>
        <begin position="15"/>
        <end position="36"/>
    </location>
</feature>
<keyword evidence="1" id="KW-1133">Transmembrane helix</keyword>
<dbReference type="AlphaFoldDB" id="A0A1M7Y4S0"/>